<protein>
    <recommendedName>
        <fullName evidence="3">deoxyribose-phosphate aldolase</fullName>
        <ecNumber evidence="3">4.1.2.4</ecNumber>
    </recommendedName>
    <alternativeName>
        <fullName evidence="7">2-deoxy-D-ribose 5-phosphate aldolase</fullName>
    </alternativeName>
    <alternativeName>
        <fullName evidence="6">Phosphodeoxyriboaldolase</fullName>
    </alternativeName>
</protein>
<reference evidence="10" key="2">
    <citation type="submission" date="2022-10" db="EMBL/GenBank/DDBJ databases">
        <authorList>
            <consortium name="ENA_rothamsted_submissions"/>
            <consortium name="culmorum"/>
            <person name="King R."/>
        </authorList>
    </citation>
    <scope>NUCLEOTIDE SEQUENCE</scope>
</reference>
<dbReference type="GO" id="GO:0004139">
    <property type="term" value="F:deoxyribose-phosphate aldolase activity"/>
    <property type="evidence" value="ECO:0007669"/>
    <property type="project" value="UniProtKB-EC"/>
</dbReference>
<evidence type="ECO:0000313" key="10">
    <source>
        <dbReference type="EMBL" id="CAH1707305.1"/>
    </source>
</evidence>
<feature type="active site" description="Schiff-base intermediate with acetaldehyde" evidence="9">
    <location>
        <position position="225"/>
    </location>
</feature>
<dbReference type="EMBL" id="OU895877">
    <property type="protein sequence ID" value="CAH1707305.1"/>
    <property type="molecule type" value="Genomic_DNA"/>
</dbReference>
<accession>A0A9P0IN01</accession>
<dbReference type="PANTHER" id="PTHR10889:SF3">
    <property type="entry name" value="DEOXYRIBOSE-PHOSPHATE ALDOLASE"/>
    <property type="match status" value="1"/>
</dbReference>
<evidence type="ECO:0000256" key="5">
    <source>
        <dbReference type="ARBA" id="ARBA00023270"/>
    </source>
</evidence>
<evidence type="ECO:0000256" key="7">
    <source>
        <dbReference type="ARBA" id="ARBA00032755"/>
    </source>
</evidence>
<sequence length="312" mass="34685">MPEFEVNETIPFEESWLENVHVNLRGLEASVKLIVSSCEVTSDANKVGFALKALTLTDLTTLAGDDCTSNVDRLCIRACYPFYKHSITNDSNEFLKKLHVAAVCVYPTKVKDAYDTLKRLNMLDKIQIASVATGFPTGLYPLQSRLDEITYAINSGATEIDIVIDRSLVLTHQWKKLYEEVVEMRKACGNRAHLKAILGIGECGTMDNVYKASMICMMGGADFIKTSTGKESVNANLNVGLCMIRAIEEFYRKTGKKIGLKPAGGVRTVDDSIQWLIMIKETLGMEYLDPHLFRFGASGLLDDIEKFVLSKC</sequence>
<gene>
    <name evidence="10" type="ORF">CHIRRI_LOCUS161</name>
</gene>
<dbReference type="Pfam" id="PF01791">
    <property type="entry name" value="DeoC"/>
    <property type="match status" value="1"/>
</dbReference>
<evidence type="ECO:0000256" key="6">
    <source>
        <dbReference type="ARBA" id="ARBA00031814"/>
    </source>
</evidence>
<dbReference type="NCBIfam" id="TIGR00126">
    <property type="entry name" value="deoC"/>
    <property type="match status" value="1"/>
</dbReference>
<reference evidence="10" key="1">
    <citation type="submission" date="2022-01" db="EMBL/GenBank/DDBJ databases">
        <authorList>
            <person name="King R."/>
        </authorList>
    </citation>
    <scope>NUCLEOTIDE SEQUENCE</scope>
</reference>
<dbReference type="SMART" id="SM01133">
    <property type="entry name" value="DeoC"/>
    <property type="match status" value="1"/>
</dbReference>
<dbReference type="EC" id="4.1.2.4" evidence="3"/>
<dbReference type="PANTHER" id="PTHR10889">
    <property type="entry name" value="DEOXYRIBOSE-PHOSPHATE ALDOLASE"/>
    <property type="match status" value="1"/>
</dbReference>
<evidence type="ECO:0000256" key="2">
    <source>
        <dbReference type="ARBA" id="ARBA00009473"/>
    </source>
</evidence>
<evidence type="ECO:0000256" key="1">
    <source>
        <dbReference type="ARBA" id="ARBA00004816"/>
    </source>
</evidence>
<dbReference type="GO" id="GO:0016052">
    <property type="term" value="P:carbohydrate catabolic process"/>
    <property type="evidence" value="ECO:0007669"/>
    <property type="project" value="TreeGrafter"/>
</dbReference>
<evidence type="ECO:0000256" key="4">
    <source>
        <dbReference type="ARBA" id="ARBA00023239"/>
    </source>
</evidence>
<evidence type="ECO:0000256" key="3">
    <source>
        <dbReference type="ARBA" id="ARBA00012515"/>
    </source>
</evidence>
<evidence type="ECO:0000256" key="9">
    <source>
        <dbReference type="PIRSR" id="PIRSR001357-50"/>
    </source>
</evidence>
<dbReference type="InterPro" id="IPR013785">
    <property type="entry name" value="Aldolase_TIM"/>
</dbReference>
<dbReference type="FunFam" id="3.20.20.70:FF:000106">
    <property type="entry name" value="Deoxyribose-phosphate aldolase"/>
    <property type="match status" value="1"/>
</dbReference>
<dbReference type="Proteomes" id="UP001153620">
    <property type="component" value="Chromosome 1"/>
</dbReference>
<dbReference type="AlphaFoldDB" id="A0A9P0IN01"/>
<keyword evidence="5 9" id="KW-0704">Schiff base</keyword>
<feature type="active site" description="Proton donor/acceptor" evidence="9">
    <location>
        <position position="261"/>
    </location>
</feature>
<keyword evidence="4" id="KW-0456">Lyase</keyword>
<dbReference type="InterPro" id="IPR011343">
    <property type="entry name" value="DeoC"/>
</dbReference>
<proteinExistence type="inferred from homology"/>
<evidence type="ECO:0000256" key="8">
    <source>
        <dbReference type="ARBA" id="ARBA00048791"/>
    </source>
</evidence>
<comment type="similarity">
    <text evidence="2">Belongs to the DeoC/FbaB aldolase family. DeoC type 2 subfamily.</text>
</comment>
<evidence type="ECO:0000313" key="11">
    <source>
        <dbReference type="Proteomes" id="UP001153620"/>
    </source>
</evidence>
<name>A0A9P0IN01_9DIPT</name>
<dbReference type="Gene3D" id="3.20.20.70">
    <property type="entry name" value="Aldolase class I"/>
    <property type="match status" value="1"/>
</dbReference>
<dbReference type="GO" id="GO:0005737">
    <property type="term" value="C:cytoplasm"/>
    <property type="evidence" value="ECO:0007669"/>
    <property type="project" value="InterPro"/>
</dbReference>
<comment type="catalytic activity">
    <reaction evidence="8">
        <text>2-deoxy-D-ribose 5-phosphate = D-glyceraldehyde 3-phosphate + acetaldehyde</text>
        <dbReference type="Rhea" id="RHEA:12821"/>
        <dbReference type="ChEBI" id="CHEBI:15343"/>
        <dbReference type="ChEBI" id="CHEBI:59776"/>
        <dbReference type="ChEBI" id="CHEBI:62877"/>
        <dbReference type="EC" id="4.1.2.4"/>
    </reaction>
</comment>
<organism evidence="10 11">
    <name type="scientific">Chironomus riparius</name>
    <dbReference type="NCBI Taxonomy" id="315576"/>
    <lineage>
        <taxon>Eukaryota</taxon>
        <taxon>Metazoa</taxon>
        <taxon>Ecdysozoa</taxon>
        <taxon>Arthropoda</taxon>
        <taxon>Hexapoda</taxon>
        <taxon>Insecta</taxon>
        <taxon>Pterygota</taxon>
        <taxon>Neoptera</taxon>
        <taxon>Endopterygota</taxon>
        <taxon>Diptera</taxon>
        <taxon>Nematocera</taxon>
        <taxon>Chironomoidea</taxon>
        <taxon>Chironomidae</taxon>
        <taxon>Chironominae</taxon>
        <taxon>Chironomus</taxon>
    </lineage>
</organism>
<dbReference type="GO" id="GO:0009264">
    <property type="term" value="P:deoxyribonucleotide catabolic process"/>
    <property type="evidence" value="ECO:0007669"/>
    <property type="project" value="InterPro"/>
</dbReference>
<dbReference type="InterPro" id="IPR002915">
    <property type="entry name" value="DeoC/FbaB/LacD_aldolase"/>
</dbReference>
<comment type="pathway">
    <text evidence="1">Carbohydrate degradation; 2-deoxy-D-ribose 1-phosphate degradation; D-glyceraldehyde 3-phosphate and acetaldehyde from 2-deoxy-alpha-D-ribose 1-phosphate: step 2/2.</text>
</comment>
<dbReference type="SUPFAM" id="SSF51569">
    <property type="entry name" value="Aldolase"/>
    <property type="match status" value="1"/>
</dbReference>
<dbReference type="CDD" id="cd00959">
    <property type="entry name" value="DeoC"/>
    <property type="match status" value="1"/>
</dbReference>
<dbReference type="PIRSF" id="PIRSF001357">
    <property type="entry name" value="DeoC"/>
    <property type="match status" value="1"/>
</dbReference>
<keyword evidence="11" id="KW-1185">Reference proteome</keyword>